<sequence length="791" mass="85719">MTERTLILGAPEWWTAAASLTALAFGLIAWSYARGRAKPAVRIACAALKALAVSALALILLEPLLSGSRPRRGANAFAVVADDSQSLQIRDGGESQTRGDWVRGRLGPDAAWKTRLGQDFDVRNYVFDSHLRAVDGFDALAFDGSGSSLGTSLSALTKRFRGLPLAGVLLFTDGCRTDVGDLDWSSLPPIYPVVPPSPGVARDIGVREVSVSQTNFESAPVVLRAEVAAVGFAGQSIVATVVDETGAEIQRQEAKSESDAKPLSFRFQFRPVRKGVSFYTVRAFPASEEAKVKDGAKPTAAVESSEQTLANNGRLVVVDQGSAAFRVLYVGGRPNWEFKFLRRALHDDEQIDLVGLLRIARRQPKFDFQSARSKRDANPFFDGFDNPDAETAEAADQAVLVRLGTQDEVELRDGFPKTADELYRYHAIILDDLEAGFFTPDQLALLRNFVSFRGGGLLMLGGPDSFADGKYDRTPVGDLMPVYLTGRAEAEASDVGAHRLALTREGWLQPWVRTRKTEEEERKRLEGMPAFETLSRVGRIKPGAVTLAEARGADGELAPALVAQTFGKGHVAALLIGDLWRWGMRKKDSEESDLERSWRQTARWLVSDVPSRVEVSARPKPESSAPAVELSVRVRDPEYRPLDDAKVAVKITLPGGDALTLDAAADGREPGLYATTYVPKQPGAYRAVATATAVDGSTVGEREAGWAAQPAADEFARLAPDRAFLLTLAAKTGGEVIEGASLDSFVAGLPTRGAPITERWTSPLWDHPLYFLFAVVCLTAEWGLRRVNGLA</sequence>
<evidence type="ECO:0008006" key="4">
    <source>
        <dbReference type="Google" id="ProtNLM"/>
    </source>
</evidence>
<dbReference type="SUPFAM" id="SSF52317">
    <property type="entry name" value="Class I glutamine amidotransferase-like"/>
    <property type="match status" value="1"/>
</dbReference>
<evidence type="ECO:0000313" key="3">
    <source>
        <dbReference type="Proteomes" id="UP000186309"/>
    </source>
</evidence>
<dbReference type="PANTHER" id="PTHR37947:SF1">
    <property type="entry name" value="BLL2462 PROTEIN"/>
    <property type="match status" value="1"/>
</dbReference>
<keyword evidence="1" id="KW-1133">Transmembrane helix</keyword>
<keyword evidence="1" id="KW-0812">Transmembrane</keyword>
<evidence type="ECO:0000256" key="1">
    <source>
        <dbReference type="SAM" id="Phobius"/>
    </source>
</evidence>
<reference evidence="3" key="1">
    <citation type="submission" date="2016-12" db="EMBL/GenBank/DDBJ databases">
        <title>Comparative genomics of four Isosphaeraceae planctomycetes: a common pool of plasmids and glycoside hydrolase genes.</title>
        <authorList>
            <person name="Ivanova A."/>
        </authorList>
    </citation>
    <scope>NUCLEOTIDE SEQUENCE [LARGE SCALE GENOMIC DNA]</scope>
    <source>
        <strain evidence="3">PX4</strain>
    </source>
</reference>
<dbReference type="PANTHER" id="PTHR37947">
    <property type="entry name" value="BLL2462 PROTEIN"/>
    <property type="match status" value="1"/>
</dbReference>
<evidence type="ECO:0000313" key="2">
    <source>
        <dbReference type="EMBL" id="APW63831.1"/>
    </source>
</evidence>
<feature type="transmembrane region" description="Helical" evidence="1">
    <location>
        <begin position="13"/>
        <end position="33"/>
    </location>
</feature>
<dbReference type="InterPro" id="IPR029062">
    <property type="entry name" value="Class_I_gatase-like"/>
</dbReference>
<dbReference type="STRING" id="1387353.BSF38_05410"/>
<dbReference type="OrthoDB" id="9781333at2"/>
<feature type="transmembrane region" description="Helical" evidence="1">
    <location>
        <begin position="40"/>
        <end position="61"/>
    </location>
</feature>
<keyword evidence="3" id="KW-1185">Reference proteome</keyword>
<gene>
    <name evidence="2" type="ORF">BSF38_05410</name>
</gene>
<name>A0A1U7CY37_9BACT</name>
<dbReference type="Proteomes" id="UP000186309">
    <property type="component" value="Chromosome"/>
</dbReference>
<protein>
    <recommendedName>
        <fullName evidence="4">Glutamine amidotransferase domain-containing protein</fullName>
    </recommendedName>
</protein>
<dbReference type="Gene3D" id="3.40.50.880">
    <property type="match status" value="1"/>
</dbReference>
<dbReference type="KEGG" id="pbor:BSF38_05410"/>
<proteinExistence type="predicted"/>
<dbReference type="AlphaFoldDB" id="A0A1U7CY37"/>
<dbReference type="RefSeq" id="WP_076350137.1">
    <property type="nucleotide sequence ID" value="NZ_CP019082.1"/>
</dbReference>
<dbReference type="EMBL" id="CP019082">
    <property type="protein sequence ID" value="APW63831.1"/>
    <property type="molecule type" value="Genomic_DNA"/>
</dbReference>
<organism evidence="2 3">
    <name type="scientific">Paludisphaera borealis</name>
    <dbReference type="NCBI Taxonomy" id="1387353"/>
    <lineage>
        <taxon>Bacteria</taxon>
        <taxon>Pseudomonadati</taxon>
        <taxon>Planctomycetota</taxon>
        <taxon>Planctomycetia</taxon>
        <taxon>Isosphaerales</taxon>
        <taxon>Isosphaeraceae</taxon>
        <taxon>Paludisphaera</taxon>
    </lineage>
</organism>
<keyword evidence="1" id="KW-0472">Membrane</keyword>
<accession>A0A1U7CY37</accession>